<name>A0A0A8YP83_ARUDO</name>
<keyword evidence="1" id="KW-1133">Transmembrane helix</keyword>
<organism evidence="2">
    <name type="scientific">Arundo donax</name>
    <name type="common">Giant reed</name>
    <name type="synonym">Donax arundinaceus</name>
    <dbReference type="NCBI Taxonomy" id="35708"/>
    <lineage>
        <taxon>Eukaryota</taxon>
        <taxon>Viridiplantae</taxon>
        <taxon>Streptophyta</taxon>
        <taxon>Embryophyta</taxon>
        <taxon>Tracheophyta</taxon>
        <taxon>Spermatophyta</taxon>
        <taxon>Magnoliopsida</taxon>
        <taxon>Liliopsida</taxon>
        <taxon>Poales</taxon>
        <taxon>Poaceae</taxon>
        <taxon>PACMAD clade</taxon>
        <taxon>Arundinoideae</taxon>
        <taxon>Arundineae</taxon>
        <taxon>Arundo</taxon>
    </lineage>
</organism>
<dbReference type="EMBL" id="GBRH01269974">
    <property type="protein sequence ID" value="JAD27921.1"/>
    <property type="molecule type" value="Transcribed_RNA"/>
</dbReference>
<feature type="transmembrane region" description="Helical" evidence="1">
    <location>
        <begin position="7"/>
        <end position="24"/>
    </location>
</feature>
<dbReference type="AlphaFoldDB" id="A0A0A8YP83"/>
<accession>A0A0A8YP83</accession>
<reference evidence="2" key="1">
    <citation type="submission" date="2014-09" db="EMBL/GenBank/DDBJ databases">
        <authorList>
            <person name="Magalhaes I.L.F."/>
            <person name="Oliveira U."/>
            <person name="Santos F.R."/>
            <person name="Vidigal T.H.D.A."/>
            <person name="Brescovit A.D."/>
            <person name="Santos A.J."/>
        </authorList>
    </citation>
    <scope>NUCLEOTIDE SEQUENCE</scope>
    <source>
        <tissue evidence="2">Shoot tissue taken approximately 20 cm above the soil surface</tissue>
    </source>
</reference>
<evidence type="ECO:0000313" key="2">
    <source>
        <dbReference type="EMBL" id="JAD27921.1"/>
    </source>
</evidence>
<reference evidence="2" key="2">
    <citation type="journal article" date="2015" name="Data Brief">
        <title>Shoot transcriptome of the giant reed, Arundo donax.</title>
        <authorList>
            <person name="Barrero R.A."/>
            <person name="Guerrero F.D."/>
            <person name="Moolhuijzen P."/>
            <person name="Goolsby J.A."/>
            <person name="Tidwell J."/>
            <person name="Bellgard S.E."/>
            <person name="Bellgard M.I."/>
        </authorList>
    </citation>
    <scope>NUCLEOTIDE SEQUENCE</scope>
    <source>
        <tissue evidence="2">Shoot tissue taken approximately 20 cm above the soil surface</tissue>
    </source>
</reference>
<keyword evidence="1" id="KW-0472">Membrane</keyword>
<keyword evidence="1" id="KW-0812">Transmembrane</keyword>
<protein>
    <submittedName>
        <fullName evidence="2">Uncharacterized protein</fullName>
    </submittedName>
</protein>
<evidence type="ECO:0000256" key="1">
    <source>
        <dbReference type="SAM" id="Phobius"/>
    </source>
</evidence>
<sequence>MGIGSRGVFCGFAAWVWLLLTGYWELNLEKFPLPLPPITLLALYAWNSNYWWSCSFHQRCAGL</sequence>
<proteinExistence type="predicted"/>